<evidence type="ECO:0000313" key="2">
    <source>
        <dbReference type="EMBL" id="TVT97172.1"/>
    </source>
</evidence>
<dbReference type="AlphaFoldDB" id="A0A5J9SE71"/>
<organism evidence="2 3">
    <name type="scientific">Eragrostis curvula</name>
    <name type="common">weeping love grass</name>
    <dbReference type="NCBI Taxonomy" id="38414"/>
    <lineage>
        <taxon>Eukaryota</taxon>
        <taxon>Viridiplantae</taxon>
        <taxon>Streptophyta</taxon>
        <taxon>Embryophyta</taxon>
        <taxon>Tracheophyta</taxon>
        <taxon>Spermatophyta</taxon>
        <taxon>Magnoliopsida</taxon>
        <taxon>Liliopsida</taxon>
        <taxon>Poales</taxon>
        <taxon>Poaceae</taxon>
        <taxon>PACMAD clade</taxon>
        <taxon>Chloridoideae</taxon>
        <taxon>Eragrostideae</taxon>
        <taxon>Eragrostidinae</taxon>
        <taxon>Eragrostis</taxon>
    </lineage>
</organism>
<dbReference type="Proteomes" id="UP000324897">
    <property type="component" value="Unassembled WGS sequence"/>
</dbReference>
<proteinExistence type="predicted"/>
<keyword evidence="3" id="KW-1185">Reference proteome</keyword>
<dbReference type="Gramene" id="TVT97172">
    <property type="protein sequence ID" value="TVT97172"/>
    <property type="gene ID" value="EJB05_57595"/>
</dbReference>
<name>A0A5J9SE71_9POAL</name>
<dbReference type="OrthoDB" id="694265at2759"/>
<evidence type="ECO:0000313" key="3">
    <source>
        <dbReference type="Proteomes" id="UP000324897"/>
    </source>
</evidence>
<feature type="region of interest" description="Disordered" evidence="1">
    <location>
        <begin position="36"/>
        <end position="61"/>
    </location>
</feature>
<evidence type="ECO:0000256" key="1">
    <source>
        <dbReference type="SAM" id="MobiDB-lite"/>
    </source>
</evidence>
<accession>A0A5J9SE71</accession>
<dbReference type="EMBL" id="RWGY01001058">
    <property type="protein sequence ID" value="TVT97172.1"/>
    <property type="molecule type" value="Genomic_DNA"/>
</dbReference>
<reference evidence="2 3" key="1">
    <citation type="journal article" date="2019" name="Sci. Rep.">
        <title>A high-quality genome of Eragrostis curvula grass provides insights into Poaceae evolution and supports new strategies to enhance forage quality.</title>
        <authorList>
            <person name="Carballo J."/>
            <person name="Santos B.A.C.M."/>
            <person name="Zappacosta D."/>
            <person name="Garbus I."/>
            <person name="Selva J.P."/>
            <person name="Gallo C.A."/>
            <person name="Diaz A."/>
            <person name="Albertini E."/>
            <person name="Caccamo M."/>
            <person name="Echenique V."/>
        </authorList>
    </citation>
    <scope>NUCLEOTIDE SEQUENCE [LARGE SCALE GENOMIC DNA]</scope>
    <source>
        <strain evidence="3">cv. Victoria</strain>
        <tissue evidence="2">Leaf</tissue>
    </source>
</reference>
<gene>
    <name evidence="2" type="ORF">EJB05_57595</name>
</gene>
<sequence>MCREAGTAAGTQGKHSNKNVAEVAAPAALRFVSVTQRDDDKRTVRRRAGVSREGAGEGAPAAATATVVTVKIVMSRKDADALVARLNAQSARKRKARLAELKRELRAGGGCGGVRPEAYRDAWKPRLAPILESKC</sequence>
<comment type="caution">
    <text evidence="2">The sequence shown here is derived from an EMBL/GenBank/DDBJ whole genome shotgun (WGS) entry which is preliminary data.</text>
</comment>
<protein>
    <submittedName>
        <fullName evidence="2">Uncharacterized protein</fullName>
    </submittedName>
</protein>
<feature type="non-terminal residue" evidence="2">
    <location>
        <position position="1"/>
    </location>
</feature>